<dbReference type="PANTHER" id="PTHR30383">
    <property type="entry name" value="THIOESTERASE 1/PROTEASE 1/LYSOPHOSPHOLIPASE L1"/>
    <property type="match status" value="1"/>
</dbReference>
<dbReference type="GO" id="GO:0016787">
    <property type="term" value="F:hydrolase activity"/>
    <property type="evidence" value="ECO:0007669"/>
    <property type="project" value="UniProtKB-KW"/>
</dbReference>
<evidence type="ECO:0000259" key="2">
    <source>
        <dbReference type="Pfam" id="PF13472"/>
    </source>
</evidence>
<keyword evidence="4" id="KW-1185">Reference proteome</keyword>
<protein>
    <submittedName>
        <fullName evidence="3">SGNH/GDSL hydrolase family protein</fullName>
    </submittedName>
</protein>
<name>A0ABZ2NBW2_9BACI</name>
<gene>
    <name evidence="3" type="ORF">WCV65_11630</name>
</gene>
<accession>A0ABZ2NBW2</accession>
<feature type="signal peptide" evidence="1">
    <location>
        <begin position="1"/>
        <end position="16"/>
    </location>
</feature>
<dbReference type="Proteomes" id="UP001377337">
    <property type="component" value="Chromosome"/>
</dbReference>
<dbReference type="EMBL" id="CP147407">
    <property type="protein sequence ID" value="WXB95229.1"/>
    <property type="molecule type" value="Genomic_DNA"/>
</dbReference>
<feature type="chain" id="PRO_5045428073" evidence="1">
    <location>
        <begin position="17"/>
        <end position="262"/>
    </location>
</feature>
<dbReference type="SUPFAM" id="SSF52266">
    <property type="entry name" value="SGNH hydrolase"/>
    <property type="match status" value="1"/>
</dbReference>
<organism evidence="3 4">
    <name type="scientific">Metabacillus sediminis</name>
    <dbReference type="NCBI Taxonomy" id="3117746"/>
    <lineage>
        <taxon>Bacteria</taxon>
        <taxon>Bacillati</taxon>
        <taxon>Bacillota</taxon>
        <taxon>Bacilli</taxon>
        <taxon>Bacillales</taxon>
        <taxon>Bacillaceae</taxon>
        <taxon>Metabacillus</taxon>
    </lineage>
</organism>
<dbReference type="PANTHER" id="PTHR30383:SF27">
    <property type="entry name" value="SPORE GERMINATION LIPASE LIPC"/>
    <property type="match status" value="1"/>
</dbReference>
<sequence length="262" mass="29098">MKRIILLLMSALVLLAGCDQFTSKSQKPAPEKAEVKKKEKPLEEVKKADLTITGIGDSLTAGVGDDTKNGGYVGIVKTKLSGLKTTNSIAVNNYAVHGNQTTDLIKKLNKKEVQNALEQSDIILLTIGGNDIMKVVKENIFNLTLQPFEKEESGYEQRLALIFQTIRQYNPDAKIVYSGLYNPFKFVLPQLSEIDLVVNRWNEAAKKLIEADGNAEFVPVADLYESKDDGLLYKDAFHPNTQGYSLIGERVFEAIMRNDGSR</sequence>
<reference evidence="3 4" key="1">
    <citation type="submission" date="2024-02" db="EMBL/GenBank/DDBJ databases">
        <title>Seven novel Bacillus-like species.</title>
        <authorList>
            <person name="Liu G."/>
        </authorList>
    </citation>
    <scope>NUCLEOTIDE SEQUENCE [LARGE SCALE GENOMIC DNA]</scope>
    <source>
        <strain evidence="3 4">FJAT-52054</strain>
    </source>
</reference>
<feature type="domain" description="SGNH hydrolase-type esterase" evidence="2">
    <location>
        <begin position="55"/>
        <end position="245"/>
    </location>
</feature>
<dbReference type="RefSeq" id="WP_035406217.1">
    <property type="nucleotide sequence ID" value="NZ_CP147407.1"/>
</dbReference>
<dbReference type="InterPro" id="IPR013830">
    <property type="entry name" value="SGNH_hydro"/>
</dbReference>
<dbReference type="CDD" id="cd04506">
    <property type="entry name" value="SGNH_hydrolase_YpmR_like"/>
    <property type="match status" value="1"/>
</dbReference>
<dbReference type="PROSITE" id="PS51257">
    <property type="entry name" value="PROKAR_LIPOPROTEIN"/>
    <property type="match status" value="1"/>
</dbReference>
<dbReference type="Gene3D" id="3.40.50.1110">
    <property type="entry name" value="SGNH hydrolase"/>
    <property type="match status" value="1"/>
</dbReference>
<evidence type="ECO:0000313" key="3">
    <source>
        <dbReference type="EMBL" id="WXB95229.1"/>
    </source>
</evidence>
<dbReference type="Pfam" id="PF13472">
    <property type="entry name" value="Lipase_GDSL_2"/>
    <property type="match status" value="1"/>
</dbReference>
<dbReference type="InterPro" id="IPR051532">
    <property type="entry name" value="Ester_Hydrolysis_Enzymes"/>
</dbReference>
<evidence type="ECO:0000256" key="1">
    <source>
        <dbReference type="SAM" id="SignalP"/>
    </source>
</evidence>
<keyword evidence="3" id="KW-0378">Hydrolase</keyword>
<dbReference type="InterPro" id="IPR036514">
    <property type="entry name" value="SGNH_hydro_sf"/>
</dbReference>
<evidence type="ECO:0000313" key="4">
    <source>
        <dbReference type="Proteomes" id="UP001377337"/>
    </source>
</evidence>
<keyword evidence="1" id="KW-0732">Signal</keyword>
<proteinExistence type="predicted"/>